<dbReference type="eggNOG" id="arCOG07780">
    <property type="taxonomic scope" value="Archaea"/>
</dbReference>
<evidence type="ECO:0000313" key="3">
    <source>
        <dbReference type="Proteomes" id="UP000183275"/>
    </source>
</evidence>
<organism evidence="2 3">
    <name type="scientific">Natrinema salifodinae</name>
    <dbReference type="NCBI Taxonomy" id="1202768"/>
    <lineage>
        <taxon>Archaea</taxon>
        <taxon>Methanobacteriati</taxon>
        <taxon>Methanobacteriota</taxon>
        <taxon>Stenosarchaea group</taxon>
        <taxon>Halobacteria</taxon>
        <taxon>Halobacteriales</taxon>
        <taxon>Natrialbaceae</taxon>
        <taxon>Natrinema</taxon>
    </lineage>
</organism>
<accession>A0A1I0QHF3</accession>
<dbReference type="RefSeq" id="WP_049989413.1">
    <property type="nucleotide sequence ID" value="NZ_FOIS01000004.1"/>
</dbReference>
<keyword evidence="3" id="KW-1185">Reference proteome</keyword>
<protein>
    <submittedName>
        <fullName evidence="2">Uncharacterized protein</fullName>
    </submittedName>
</protein>
<sequence length="245" mass="25801">MRELRSCDFCDADAVGTFEIVPPELEPTEAEQRRVVLCPDCRERLEALVEPLLARAGAAVEETDASDEDHDGSSVVATADGSTRTRTRTASPNATVSDGTDGSATESEPELDDDSNSASGLEDGITFERDEAAIDGDGGDGGNGASDATESERAASETTDSDEASATVPLIDGNGPDGATETNPPTAYGKVLRLLHNREFPMQRSAVKELAAGAYDLENDQAEAIVDYAVADGEFTEERGMLHRS</sequence>
<feature type="compositionally biased region" description="Acidic residues" evidence="1">
    <location>
        <begin position="61"/>
        <end position="70"/>
    </location>
</feature>
<evidence type="ECO:0000313" key="2">
    <source>
        <dbReference type="EMBL" id="SEW26559.1"/>
    </source>
</evidence>
<evidence type="ECO:0000256" key="1">
    <source>
        <dbReference type="SAM" id="MobiDB-lite"/>
    </source>
</evidence>
<name>A0A1I0QHF3_9EURY</name>
<dbReference type="EMBL" id="FOIS01000004">
    <property type="protein sequence ID" value="SEW26559.1"/>
    <property type="molecule type" value="Genomic_DNA"/>
</dbReference>
<dbReference type="AlphaFoldDB" id="A0A1I0QHF3"/>
<proteinExistence type="predicted"/>
<feature type="compositionally biased region" description="Polar residues" evidence="1">
    <location>
        <begin position="80"/>
        <end position="106"/>
    </location>
</feature>
<feature type="region of interest" description="Disordered" evidence="1">
    <location>
        <begin position="60"/>
        <end position="186"/>
    </location>
</feature>
<gene>
    <name evidence="2" type="ORF">SAMN05216285_3592</name>
</gene>
<dbReference type="Proteomes" id="UP000183275">
    <property type="component" value="Unassembled WGS sequence"/>
</dbReference>
<dbReference type="OrthoDB" id="204261at2157"/>
<reference evidence="3" key="1">
    <citation type="submission" date="2016-10" db="EMBL/GenBank/DDBJ databases">
        <authorList>
            <person name="Varghese N."/>
        </authorList>
    </citation>
    <scope>NUCLEOTIDE SEQUENCE [LARGE SCALE GENOMIC DNA]</scope>
    <source>
        <strain evidence="3">CGMCC 1.12284</strain>
    </source>
</reference>